<dbReference type="PANTHER" id="PTHR48419:SF1">
    <property type="entry name" value="SULFOTRANSFERASE DOMAIN-CONTAINING PROTEIN"/>
    <property type="match status" value="1"/>
</dbReference>
<protein>
    <submittedName>
        <fullName evidence="3">Branched-chain-amino-acid aminotransferase-like protein 1-like</fullName>
    </submittedName>
</protein>
<dbReference type="Pfam" id="PF19798">
    <property type="entry name" value="Sulfotransfer_5"/>
    <property type="match status" value="1"/>
</dbReference>
<dbReference type="GeneID" id="100369254"/>
<organism evidence="2 3">
    <name type="scientific">Saccoglossus kowalevskii</name>
    <name type="common">Acorn worm</name>
    <dbReference type="NCBI Taxonomy" id="10224"/>
    <lineage>
        <taxon>Eukaryota</taxon>
        <taxon>Metazoa</taxon>
        <taxon>Hemichordata</taxon>
        <taxon>Enteropneusta</taxon>
        <taxon>Harrimaniidae</taxon>
        <taxon>Saccoglossus</taxon>
    </lineage>
</organism>
<feature type="region of interest" description="Disordered" evidence="1">
    <location>
        <begin position="1"/>
        <end position="22"/>
    </location>
</feature>
<dbReference type="RefSeq" id="XP_002742139.2">
    <property type="nucleotide sequence ID" value="XM_002742093.2"/>
</dbReference>
<evidence type="ECO:0000313" key="3">
    <source>
        <dbReference type="RefSeq" id="XP_002742139.2"/>
    </source>
</evidence>
<reference evidence="3" key="1">
    <citation type="submission" date="2025-08" db="UniProtKB">
        <authorList>
            <consortium name="RefSeq"/>
        </authorList>
    </citation>
    <scope>IDENTIFICATION</scope>
    <source>
        <tissue evidence="3">Testes</tissue>
    </source>
</reference>
<sequence>MTQVHTDFSCSSATSQPGLPPLKMTQKSVRRIAIWTHARSISTTLSQCLAGRDDTICFHEPFGVPYFAGAEDILVNPKFVELGQSYTKVKKMLEKNYEGKAVVAFKDMASYMYGKFNHIPQGFTYVFLIREPIRSIHSLAGVKNARNTNGKQWLTFLQWDNKGLYRLYQYVTEVLKQEPIIIDAYDLSHHPEKILKILCRKVDIPYTESMLTWRPRNMDGWHNHWKENKLREQLFRAALDSTCFRPLPDKDELMDASILSHEDKIVLEKSTHVYEILYKMRIKPTDCDEIFKSSKL</sequence>
<name>A0ABM0H1I7_SACKO</name>
<keyword evidence="2" id="KW-1185">Reference proteome</keyword>
<dbReference type="Gene3D" id="3.40.50.300">
    <property type="entry name" value="P-loop containing nucleotide triphosphate hydrolases"/>
    <property type="match status" value="1"/>
</dbReference>
<feature type="compositionally biased region" description="Polar residues" evidence="1">
    <location>
        <begin position="1"/>
        <end position="17"/>
    </location>
</feature>
<dbReference type="SUPFAM" id="SSF52540">
    <property type="entry name" value="P-loop containing nucleoside triphosphate hydrolases"/>
    <property type="match status" value="1"/>
</dbReference>
<gene>
    <name evidence="3" type="primary">LOC100369254</name>
</gene>
<proteinExistence type="predicted"/>
<evidence type="ECO:0000256" key="1">
    <source>
        <dbReference type="SAM" id="MobiDB-lite"/>
    </source>
</evidence>
<dbReference type="PANTHER" id="PTHR48419">
    <property type="entry name" value="SULFOTRANSFERASE DOMAIN-CONTAINING PROTEIN"/>
    <property type="match status" value="1"/>
</dbReference>
<dbReference type="InterPro" id="IPR027417">
    <property type="entry name" value="P-loop_NTPase"/>
</dbReference>
<accession>A0ABM0H1I7</accession>
<dbReference type="InterPro" id="IPR053226">
    <property type="entry name" value="Pyrrolopyrazine_biosynth_F"/>
</dbReference>
<dbReference type="Proteomes" id="UP000694865">
    <property type="component" value="Unplaced"/>
</dbReference>
<evidence type="ECO:0000313" key="2">
    <source>
        <dbReference type="Proteomes" id="UP000694865"/>
    </source>
</evidence>